<dbReference type="InterPro" id="IPR004360">
    <property type="entry name" value="Glyas_Fos-R_dOase_dom"/>
</dbReference>
<keyword evidence="3" id="KW-1185">Reference proteome</keyword>
<dbReference type="AlphaFoldDB" id="B8G3K9"/>
<dbReference type="InterPro" id="IPR029068">
    <property type="entry name" value="Glyas_Bleomycin-R_OHBP_Dase"/>
</dbReference>
<feature type="domain" description="Glyoxalase/fosfomycin resistance/dioxygenase" evidence="1">
    <location>
        <begin position="10"/>
        <end position="100"/>
    </location>
</feature>
<evidence type="ECO:0000313" key="3">
    <source>
        <dbReference type="Proteomes" id="UP000002508"/>
    </source>
</evidence>
<accession>B8G3K9</accession>
<dbReference type="HOGENOM" id="CLU_046006_15_4_0"/>
<dbReference type="GO" id="GO:0051213">
    <property type="term" value="F:dioxygenase activity"/>
    <property type="evidence" value="ECO:0007669"/>
    <property type="project" value="UniProtKB-KW"/>
</dbReference>
<dbReference type="Pfam" id="PF00903">
    <property type="entry name" value="Glyoxalase"/>
    <property type="match status" value="1"/>
</dbReference>
<protein>
    <submittedName>
        <fullName evidence="2">Glyoxalase/bleomycin resistance protein/dioxygenase</fullName>
    </submittedName>
</protein>
<dbReference type="EMBL" id="CP001337">
    <property type="protein sequence ID" value="ACL23392.1"/>
    <property type="molecule type" value="Genomic_DNA"/>
</dbReference>
<dbReference type="RefSeq" id="WP_012615758.1">
    <property type="nucleotide sequence ID" value="NC_011831.1"/>
</dbReference>
<dbReference type="Proteomes" id="UP000002508">
    <property type="component" value="Chromosome"/>
</dbReference>
<sequence length="122" mass="14074">MFRYVVPKFPTANVTASVEFYKRTLGFVELFNYGDYAAVKRDAVEIHLWECQDKNIAENTACRIAVDNIEALYTEYQQAGVIHPNGDLEEKPWGGKEFVALDMERYSMIKKIRSLVQMDDVV</sequence>
<dbReference type="OrthoDB" id="9795618at2"/>
<dbReference type="SUPFAM" id="SSF54593">
    <property type="entry name" value="Glyoxalase/Bleomycin resistance protein/Dihydroxybiphenyl dioxygenase"/>
    <property type="match status" value="1"/>
</dbReference>
<dbReference type="KEGG" id="cag:Cagg_0448"/>
<evidence type="ECO:0000259" key="1">
    <source>
        <dbReference type="Pfam" id="PF00903"/>
    </source>
</evidence>
<reference evidence="2" key="1">
    <citation type="submission" date="2008-12" db="EMBL/GenBank/DDBJ databases">
        <title>Complete sequence of Chloroflexus aggregans DSM 9485.</title>
        <authorList>
            <consortium name="US DOE Joint Genome Institute"/>
            <person name="Lucas S."/>
            <person name="Copeland A."/>
            <person name="Lapidus A."/>
            <person name="Glavina del Rio T."/>
            <person name="Dalin E."/>
            <person name="Tice H."/>
            <person name="Pitluck S."/>
            <person name="Foster B."/>
            <person name="Larimer F."/>
            <person name="Land M."/>
            <person name="Hauser L."/>
            <person name="Kyrpides N."/>
            <person name="Mikhailova N."/>
            <person name="Bryant D."/>
            <person name="Richardson P."/>
        </authorList>
    </citation>
    <scope>NUCLEOTIDE SEQUENCE</scope>
    <source>
        <strain evidence="2">DSM 9485</strain>
    </source>
</reference>
<organism evidence="2 3">
    <name type="scientific">Chloroflexus aggregans (strain MD-66 / DSM 9485)</name>
    <dbReference type="NCBI Taxonomy" id="326427"/>
    <lineage>
        <taxon>Bacteria</taxon>
        <taxon>Bacillati</taxon>
        <taxon>Chloroflexota</taxon>
        <taxon>Chloroflexia</taxon>
        <taxon>Chloroflexales</taxon>
        <taxon>Chloroflexineae</taxon>
        <taxon>Chloroflexaceae</taxon>
        <taxon>Chloroflexus</taxon>
    </lineage>
</organism>
<name>B8G3K9_CHLAD</name>
<evidence type="ECO:0000313" key="2">
    <source>
        <dbReference type="EMBL" id="ACL23392.1"/>
    </source>
</evidence>
<dbReference type="Gene3D" id="3.10.180.10">
    <property type="entry name" value="2,3-Dihydroxybiphenyl 1,2-Dioxygenase, domain 1"/>
    <property type="match status" value="1"/>
</dbReference>
<dbReference type="eggNOG" id="COG0346">
    <property type="taxonomic scope" value="Bacteria"/>
</dbReference>
<gene>
    <name evidence="2" type="ordered locus">Cagg_0448</name>
</gene>
<proteinExistence type="predicted"/>